<sequence length="139" mass="15385">MSLFPSDPKDSPTLTIRKIMKTIAVFAALMACALAAPQQLQSRGSVKYNDAETYLVRETPSDNIGVDGYQFAYELSDGQTRQEKAEFIAPRNANEEGILRVTGSYSYYNPYDGQTYTVNYVADENGFRPTGAHLPKSVV</sequence>
<dbReference type="EMBL" id="JBJJXI010000092">
    <property type="protein sequence ID" value="KAL3394244.1"/>
    <property type="molecule type" value="Genomic_DNA"/>
</dbReference>
<proteinExistence type="predicted"/>
<dbReference type="PANTHER" id="PTHR10380">
    <property type="entry name" value="CUTICLE PROTEIN"/>
    <property type="match status" value="1"/>
</dbReference>
<protein>
    <submittedName>
        <fullName evidence="3">Uncharacterized protein</fullName>
    </submittedName>
</protein>
<dbReference type="PROSITE" id="PS51155">
    <property type="entry name" value="CHIT_BIND_RR_2"/>
    <property type="match status" value="1"/>
</dbReference>
<dbReference type="GO" id="GO:0042302">
    <property type="term" value="F:structural constituent of cuticle"/>
    <property type="evidence" value="ECO:0007669"/>
    <property type="project" value="UniProtKB-UniRule"/>
</dbReference>
<comment type="caution">
    <text evidence="3">The sequence shown here is derived from an EMBL/GenBank/DDBJ whole genome shotgun (WGS) entry which is preliminary data.</text>
</comment>
<name>A0ABD2WNN8_9HYME</name>
<reference evidence="3 4" key="1">
    <citation type="journal article" date="2024" name="bioRxiv">
        <title>A reference genome for Trichogramma kaykai: A tiny desert-dwelling parasitoid wasp with competing sex-ratio distorters.</title>
        <authorList>
            <person name="Culotta J."/>
            <person name="Lindsey A.R."/>
        </authorList>
    </citation>
    <scope>NUCLEOTIDE SEQUENCE [LARGE SCALE GENOMIC DNA]</scope>
    <source>
        <strain evidence="3 4">KSX58</strain>
    </source>
</reference>
<dbReference type="PANTHER" id="PTHR10380:SF218">
    <property type="entry name" value="ADULT CUTICLE PROTEIN 65AA-RELATED"/>
    <property type="match status" value="1"/>
</dbReference>
<evidence type="ECO:0000313" key="3">
    <source>
        <dbReference type="EMBL" id="KAL3394244.1"/>
    </source>
</evidence>
<dbReference type="AlphaFoldDB" id="A0ABD2WNN8"/>
<dbReference type="InterPro" id="IPR000618">
    <property type="entry name" value="Insect_cuticle"/>
</dbReference>
<gene>
    <name evidence="3" type="ORF">TKK_011276</name>
</gene>
<dbReference type="Pfam" id="PF00379">
    <property type="entry name" value="Chitin_bind_4"/>
    <property type="match status" value="1"/>
</dbReference>
<keyword evidence="1 2" id="KW-0193">Cuticle</keyword>
<evidence type="ECO:0000313" key="4">
    <source>
        <dbReference type="Proteomes" id="UP001627154"/>
    </source>
</evidence>
<dbReference type="Proteomes" id="UP001627154">
    <property type="component" value="Unassembled WGS sequence"/>
</dbReference>
<accession>A0ABD2WNN8</accession>
<evidence type="ECO:0000256" key="2">
    <source>
        <dbReference type="PROSITE-ProRule" id="PRU00497"/>
    </source>
</evidence>
<organism evidence="3 4">
    <name type="scientific">Trichogramma kaykai</name>
    <dbReference type="NCBI Taxonomy" id="54128"/>
    <lineage>
        <taxon>Eukaryota</taxon>
        <taxon>Metazoa</taxon>
        <taxon>Ecdysozoa</taxon>
        <taxon>Arthropoda</taxon>
        <taxon>Hexapoda</taxon>
        <taxon>Insecta</taxon>
        <taxon>Pterygota</taxon>
        <taxon>Neoptera</taxon>
        <taxon>Endopterygota</taxon>
        <taxon>Hymenoptera</taxon>
        <taxon>Apocrita</taxon>
        <taxon>Proctotrupomorpha</taxon>
        <taxon>Chalcidoidea</taxon>
        <taxon>Trichogrammatidae</taxon>
        <taxon>Trichogramma</taxon>
    </lineage>
</organism>
<keyword evidence="4" id="KW-1185">Reference proteome</keyword>
<evidence type="ECO:0000256" key="1">
    <source>
        <dbReference type="ARBA" id="ARBA00022460"/>
    </source>
</evidence>
<dbReference type="InterPro" id="IPR050468">
    <property type="entry name" value="Cuticle_Struct_Prot"/>
</dbReference>